<evidence type="ECO:0000256" key="1">
    <source>
        <dbReference type="SAM" id="MobiDB-lite"/>
    </source>
</evidence>
<dbReference type="EMBL" id="VIGI01000012">
    <property type="protein sequence ID" value="KAB8293325.1"/>
    <property type="molecule type" value="Genomic_DNA"/>
</dbReference>
<proteinExistence type="predicted"/>
<feature type="region of interest" description="Disordered" evidence="1">
    <location>
        <begin position="374"/>
        <end position="401"/>
    </location>
</feature>
<feature type="compositionally biased region" description="Polar residues" evidence="1">
    <location>
        <begin position="263"/>
        <end position="281"/>
    </location>
</feature>
<feature type="compositionally biased region" description="Low complexity" evidence="1">
    <location>
        <begin position="289"/>
        <end position="309"/>
    </location>
</feature>
<feature type="region of interest" description="Disordered" evidence="1">
    <location>
        <begin position="107"/>
        <end position="138"/>
    </location>
</feature>
<protein>
    <submittedName>
        <fullName evidence="2">Uncharacterized protein</fullName>
    </submittedName>
</protein>
<reference evidence="2 3" key="1">
    <citation type="submission" date="2019-06" db="EMBL/GenBank/DDBJ databases">
        <title>Genome Sequence of the Brown Rot Fungal Pathogen Monilinia laxa.</title>
        <authorList>
            <person name="De Miccolis Angelini R.M."/>
            <person name="Landi L."/>
            <person name="Abate D."/>
            <person name="Pollastro S."/>
            <person name="Romanazzi G."/>
            <person name="Faretra F."/>
        </authorList>
    </citation>
    <scope>NUCLEOTIDE SEQUENCE [LARGE SCALE GENOMIC DNA]</scope>
    <source>
        <strain evidence="2 3">Mlax316</strain>
    </source>
</reference>
<organism evidence="2 3">
    <name type="scientific">Monilinia laxa</name>
    <name type="common">Brown rot fungus</name>
    <name type="synonym">Sclerotinia laxa</name>
    <dbReference type="NCBI Taxonomy" id="61186"/>
    <lineage>
        <taxon>Eukaryota</taxon>
        <taxon>Fungi</taxon>
        <taxon>Dikarya</taxon>
        <taxon>Ascomycota</taxon>
        <taxon>Pezizomycotina</taxon>
        <taxon>Leotiomycetes</taxon>
        <taxon>Helotiales</taxon>
        <taxon>Sclerotiniaceae</taxon>
        <taxon>Monilinia</taxon>
    </lineage>
</organism>
<comment type="caution">
    <text evidence="2">The sequence shown here is derived from an EMBL/GenBank/DDBJ whole genome shotgun (WGS) entry which is preliminary data.</text>
</comment>
<keyword evidence="3" id="KW-1185">Reference proteome</keyword>
<sequence>MNPHLLTEVFFEIRHSTDPSEYADITPAALGVRELRKLFFASCNYHDPEHVIIRTYSKLKGFNWNDQRSINDLNLFREAAIMEACGAVTFGENGDPLDANKIESTINEGSDERSAKRQKMNSTIGVSNEGMYNGGEGSARAATQGAAMLANHAVGPTQLQLTAATSKLQTPQVPFDTSHLNFQVSPRLAAQPQHSGYHRMYAQRYRRRYQMSLGYYQQTWSTQYDQQPHTSQPTARQNIQQMTLSQIAVPQYTQQSELNQLDQASGTNQQDRFGPSQTQDHASIPGSPQVSTSLQGQGSGTYQQQTSSQAENPHFAAPQQNRQESTIQYDANHQNCQGSHQDQQGTATSVFGAEATLNTTQTTDLNQLQSGVNIHATGNGTASQSPSDNTADEELATFLAD</sequence>
<evidence type="ECO:0000313" key="3">
    <source>
        <dbReference type="Proteomes" id="UP000326757"/>
    </source>
</evidence>
<accession>A0A5N6JWM8</accession>
<name>A0A5N6JWM8_MONLA</name>
<dbReference type="AlphaFoldDB" id="A0A5N6JWM8"/>
<dbReference type="OrthoDB" id="3526483at2759"/>
<gene>
    <name evidence="2" type="ORF">EYC80_007649</name>
</gene>
<feature type="compositionally biased region" description="Polar residues" evidence="1">
    <location>
        <begin position="374"/>
        <end position="389"/>
    </location>
</feature>
<dbReference type="Proteomes" id="UP000326757">
    <property type="component" value="Unassembled WGS sequence"/>
</dbReference>
<feature type="region of interest" description="Disordered" evidence="1">
    <location>
        <begin position="263"/>
        <end position="322"/>
    </location>
</feature>
<evidence type="ECO:0000313" key="2">
    <source>
        <dbReference type="EMBL" id="KAB8293325.1"/>
    </source>
</evidence>